<keyword evidence="1" id="KW-0472">Membrane</keyword>
<evidence type="ECO:0000313" key="3">
    <source>
        <dbReference type="Proteomes" id="UP000466523"/>
    </source>
</evidence>
<proteinExistence type="predicted"/>
<keyword evidence="1" id="KW-0812">Transmembrane</keyword>
<evidence type="ECO:0000313" key="2">
    <source>
        <dbReference type="EMBL" id="NDJ87916.1"/>
    </source>
</evidence>
<feature type="transmembrane region" description="Helical" evidence="1">
    <location>
        <begin position="160"/>
        <end position="183"/>
    </location>
</feature>
<keyword evidence="1" id="KW-1133">Transmembrane helix</keyword>
<dbReference type="AlphaFoldDB" id="A0A7K3L8H1"/>
<evidence type="ECO:0000256" key="1">
    <source>
        <dbReference type="SAM" id="Phobius"/>
    </source>
</evidence>
<feature type="transmembrane region" description="Helical" evidence="1">
    <location>
        <begin position="287"/>
        <end position="305"/>
    </location>
</feature>
<name>A0A7K3L8H1_9MYCO</name>
<feature type="transmembrane region" description="Helical" evidence="1">
    <location>
        <begin position="29"/>
        <end position="52"/>
    </location>
</feature>
<dbReference type="RefSeq" id="WP_162111621.1">
    <property type="nucleotide sequence ID" value="NZ_JAACYR010000004.1"/>
</dbReference>
<dbReference type="Pfam" id="PF17198">
    <property type="entry name" value="AveC_like"/>
    <property type="match status" value="1"/>
</dbReference>
<gene>
    <name evidence="2" type="ORF">GWR20_01905</name>
</gene>
<dbReference type="Proteomes" id="UP000466523">
    <property type="component" value="Unassembled WGS sequence"/>
</dbReference>
<dbReference type="EMBL" id="JAACYR010000004">
    <property type="protein sequence ID" value="NDJ87916.1"/>
    <property type="molecule type" value="Genomic_DNA"/>
</dbReference>
<feature type="transmembrane region" description="Helical" evidence="1">
    <location>
        <begin position="102"/>
        <end position="118"/>
    </location>
</feature>
<sequence length="350" mass="38276">MTDLKSSGDVSEVEPAIAGQTQIKTIRPVLFWSTVGAVCVVLAAGIYISWIVSGNATPVDPGPDPIPGGSRIAILAFQIACPILAATTIGYVVRKSLRERHLCVEAAIVIGSAIAWWHDPLINWFQPVLFYNAGMVNFGNWTENIPGWLSPDGRLMAEPVLMIGMVYIWMPLVMGKIAFWGMARARNRRPALGPVRTFCCGWLAVFILEFPLEIFAVHHRVVGYPATIPALTLWAGQTVQLPFYGPVLWSLVLSSSGALMFFRNKRGQIRVESGIETLRAGARTKSLLRVLAVTGFLHVMAIGAYDVPVNFAGLYAGPTDTYPSYLRTQFCGPDTPRPCPDGTRFDDPRG</sequence>
<comment type="caution">
    <text evidence="2">The sequence shown here is derived from an EMBL/GenBank/DDBJ whole genome shotgun (WGS) entry which is preliminary data.</text>
</comment>
<feature type="transmembrane region" description="Helical" evidence="1">
    <location>
        <begin position="72"/>
        <end position="93"/>
    </location>
</feature>
<accession>A0A7K3L8H1</accession>
<feature type="transmembrane region" description="Helical" evidence="1">
    <location>
        <begin position="195"/>
        <end position="217"/>
    </location>
</feature>
<protein>
    <submittedName>
        <fullName evidence="2">Spirocyclase AveC family protein</fullName>
    </submittedName>
</protein>
<feature type="transmembrane region" description="Helical" evidence="1">
    <location>
        <begin position="243"/>
        <end position="262"/>
    </location>
</feature>
<organism evidence="2 3">
    <name type="scientific">Mycolicibacter kumamotonensis</name>
    <dbReference type="NCBI Taxonomy" id="354243"/>
    <lineage>
        <taxon>Bacteria</taxon>
        <taxon>Bacillati</taxon>
        <taxon>Actinomycetota</taxon>
        <taxon>Actinomycetes</taxon>
        <taxon>Mycobacteriales</taxon>
        <taxon>Mycobacteriaceae</taxon>
        <taxon>Mycolicibacter</taxon>
    </lineage>
</organism>
<dbReference type="InterPro" id="IPR033459">
    <property type="entry name" value="AveC-like"/>
</dbReference>
<reference evidence="2 3" key="1">
    <citation type="submission" date="2020-01" db="EMBL/GenBank/DDBJ databases">
        <authorList>
            <person name="Sanchez-Estrada R."/>
            <person name="Gonzalez-Y-Merchand J.A."/>
            <person name="Rivera-Gutierrez S."/>
        </authorList>
    </citation>
    <scope>NUCLEOTIDE SEQUENCE [LARGE SCALE GENOMIC DNA]</scope>
    <source>
        <strain evidence="2 3">CST 7247</strain>
    </source>
</reference>